<sequence length="252" mass="25644">MTTAILDPQTRTRPLPLRAAAPAPAPAKPRRSVVPLAWTRLAVWGPVTALAAMLAVHLAGHLNPVTSVLSSYALAPGTAGLFAVAVLALGAGAAGLGRALRTAAPAVGRAVPALLAVTAGMLALTVIFPTDAEFAPISLSGNIHRYAATVAMVAMPVAGLLTARRLRVGAWRRVGKAAALATGASLLTLVVYLVTCIPSVLPHTPLAEAFNAAFPGFNARGLTERIVLTAEVALVLTTGLSLLKATTSRRAA</sequence>
<feature type="transmembrane region" description="Helical" evidence="1">
    <location>
        <begin position="72"/>
        <end position="94"/>
    </location>
</feature>
<keyword evidence="1" id="KW-0812">Transmembrane</keyword>
<dbReference type="AlphaFoldDB" id="A0A1J7BWB3"/>
<evidence type="ECO:0000256" key="1">
    <source>
        <dbReference type="SAM" id="Phobius"/>
    </source>
</evidence>
<protein>
    <recommendedName>
        <fullName evidence="4">DUF998 domain-containing protein</fullName>
    </recommendedName>
</protein>
<keyword evidence="3" id="KW-1185">Reference proteome</keyword>
<dbReference type="Proteomes" id="UP000243342">
    <property type="component" value="Unassembled WGS sequence"/>
</dbReference>
<gene>
    <name evidence="2" type="ORF">BIV57_09320</name>
</gene>
<keyword evidence="1" id="KW-0472">Membrane</keyword>
<evidence type="ECO:0008006" key="4">
    <source>
        <dbReference type="Google" id="ProtNLM"/>
    </source>
</evidence>
<name>A0A1J7BWB3_9ACTN</name>
<organism evidence="2 3">
    <name type="scientific">Mangrovactinospora gilvigrisea</name>
    <dbReference type="NCBI Taxonomy" id="1428644"/>
    <lineage>
        <taxon>Bacteria</taxon>
        <taxon>Bacillati</taxon>
        <taxon>Actinomycetota</taxon>
        <taxon>Actinomycetes</taxon>
        <taxon>Kitasatosporales</taxon>
        <taxon>Streptomycetaceae</taxon>
        <taxon>Mangrovactinospora</taxon>
    </lineage>
</organism>
<feature type="transmembrane region" description="Helical" evidence="1">
    <location>
        <begin position="41"/>
        <end position="60"/>
    </location>
</feature>
<dbReference type="EMBL" id="MLCF01000043">
    <property type="protein sequence ID" value="OIV37761.1"/>
    <property type="molecule type" value="Genomic_DNA"/>
</dbReference>
<feature type="transmembrane region" description="Helical" evidence="1">
    <location>
        <begin position="226"/>
        <end position="243"/>
    </location>
</feature>
<dbReference type="Pfam" id="PF06197">
    <property type="entry name" value="DUF998"/>
    <property type="match status" value="1"/>
</dbReference>
<dbReference type="OrthoDB" id="5143386at2"/>
<feature type="transmembrane region" description="Helical" evidence="1">
    <location>
        <begin position="178"/>
        <end position="201"/>
    </location>
</feature>
<reference evidence="2 3" key="1">
    <citation type="submission" date="2016-10" db="EMBL/GenBank/DDBJ databases">
        <title>Genome sequence of Streptomyces gilvigriseus MUSC 26.</title>
        <authorList>
            <person name="Lee L.-H."/>
            <person name="Ser H.-L."/>
        </authorList>
    </citation>
    <scope>NUCLEOTIDE SEQUENCE [LARGE SCALE GENOMIC DNA]</scope>
    <source>
        <strain evidence="2 3">MUSC 26</strain>
    </source>
</reference>
<evidence type="ECO:0000313" key="3">
    <source>
        <dbReference type="Proteomes" id="UP000243342"/>
    </source>
</evidence>
<evidence type="ECO:0000313" key="2">
    <source>
        <dbReference type="EMBL" id="OIV37761.1"/>
    </source>
</evidence>
<feature type="transmembrane region" description="Helical" evidence="1">
    <location>
        <begin position="106"/>
        <end position="128"/>
    </location>
</feature>
<proteinExistence type="predicted"/>
<keyword evidence="1" id="KW-1133">Transmembrane helix</keyword>
<dbReference type="RefSeq" id="WP_071656261.1">
    <property type="nucleotide sequence ID" value="NZ_MLCF01000043.1"/>
</dbReference>
<dbReference type="STRING" id="1428644.BIV57_09320"/>
<comment type="caution">
    <text evidence="2">The sequence shown here is derived from an EMBL/GenBank/DDBJ whole genome shotgun (WGS) entry which is preliminary data.</text>
</comment>
<accession>A0A1J7BWB3</accession>
<dbReference type="InterPro" id="IPR009339">
    <property type="entry name" value="DUF998"/>
</dbReference>
<feature type="transmembrane region" description="Helical" evidence="1">
    <location>
        <begin position="148"/>
        <end position="166"/>
    </location>
</feature>